<protein>
    <submittedName>
        <fullName evidence="1">Uncharacterized protein</fullName>
    </submittedName>
</protein>
<dbReference type="AlphaFoldDB" id="A0A182KCK5"/>
<dbReference type="VEuPathDB" id="VectorBase:ACHR008492"/>
<reference evidence="2" key="1">
    <citation type="submission" date="2013-03" db="EMBL/GenBank/DDBJ databases">
        <title>The Genome Sequence of Anopheles christyi ACHKN1017.</title>
        <authorList>
            <consortium name="The Broad Institute Genomics Platform"/>
            <person name="Neafsey D.E."/>
            <person name="Besansky N."/>
            <person name="Walker B."/>
            <person name="Young S.K."/>
            <person name="Zeng Q."/>
            <person name="Gargeya S."/>
            <person name="Fitzgerald M."/>
            <person name="Haas B."/>
            <person name="Abouelleil A."/>
            <person name="Allen A.W."/>
            <person name="Alvarado L."/>
            <person name="Arachchi H.M."/>
            <person name="Berlin A.M."/>
            <person name="Chapman S.B."/>
            <person name="Gainer-Dewar J."/>
            <person name="Goldberg J."/>
            <person name="Griggs A."/>
            <person name="Gujja S."/>
            <person name="Hansen M."/>
            <person name="Howarth C."/>
            <person name="Imamovic A."/>
            <person name="Ireland A."/>
            <person name="Larimer J."/>
            <person name="McCowan C."/>
            <person name="Murphy C."/>
            <person name="Pearson M."/>
            <person name="Poon T.W."/>
            <person name="Priest M."/>
            <person name="Roberts A."/>
            <person name="Saif S."/>
            <person name="Shea T."/>
            <person name="Sisk P."/>
            <person name="Sykes S."/>
            <person name="Wortman J."/>
            <person name="Nusbaum C."/>
            <person name="Birren B."/>
        </authorList>
    </citation>
    <scope>NUCLEOTIDE SEQUENCE [LARGE SCALE GENOMIC DNA]</scope>
    <source>
        <strain evidence="2">ACHKN1017</strain>
    </source>
</reference>
<evidence type="ECO:0000313" key="2">
    <source>
        <dbReference type="Proteomes" id="UP000075881"/>
    </source>
</evidence>
<dbReference type="Proteomes" id="UP000075881">
    <property type="component" value="Unassembled WGS sequence"/>
</dbReference>
<reference evidence="1" key="2">
    <citation type="submission" date="2020-05" db="UniProtKB">
        <authorList>
            <consortium name="EnsemblMetazoa"/>
        </authorList>
    </citation>
    <scope>IDENTIFICATION</scope>
    <source>
        <strain evidence="1">ACHKN1017</strain>
    </source>
</reference>
<accession>A0A182KCK5</accession>
<dbReference type="EnsemblMetazoa" id="ACHR008492-RA">
    <property type="protein sequence ID" value="ACHR008492-PA"/>
    <property type="gene ID" value="ACHR008492"/>
</dbReference>
<organism evidence="1 2">
    <name type="scientific">Anopheles christyi</name>
    <dbReference type="NCBI Taxonomy" id="43041"/>
    <lineage>
        <taxon>Eukaryota</taxon>
        <taxon>Metazoa</taxon>
        <taxon>Ecdysozoa</taxon>
        <taxon>Arthropoda</taxon>
        <taxon>Hexapoda</taxon>
        <taxon>Insecta</taxon>
        <taxon>Pterygota</taxon>
        <taxon>Neoptera</taxon>
        <taxon>Endopterygota</taxon>
        <taxon>Diptera</taxon>
        <taxon>Nematocera</taxon>
        <taxon>Culicoidea</taxon>
        <taxon>Culicidae</taxon>
        <taxon>Anophelinae</taxon>
        <taxon>Anopheles</taxon>
    </lineage>
</organism>
<name>A0A182KCK5_9DIPT</name>
<evidence type="ECO:0000313" key="1">
    <source>
        <dbReference type="EnsemblMetazoa" id="ACHR008492-PA"/>
    </source>
</evidence>
<keyword evidence="2" id="KW-1185">Reference proteome</keyword>
<sequence>MPGMVRWIGYAIVIVPERILSLSHLGRLMERFPVPRPSLS</sequence>
<proteinExistence type="predicted"/>